<evidence type="ECO:0000313" key="1">
    <source>
        <dbReference type="EMBL" id="PRQ31461.1"/>
    </source>
</evidence>
<accession>A0A2P6QBA8</accession>
<protein>
    <submittedName>
        <fullName evidence="1">Uncharacterized protein</fullName>
    </submittedName>
</protein>
<keyword evidence="2" id="KW-1185">Reference proteome</keyword>
<organism evidence="1 2">
    <name type="scientific">Rosa chinensis</name>
    <name type="common">China rose</name>
    <dbReference type="NCBI Taxonomy" id="74649"/>
    <lineage>
        <taxon>Eukaryota</taxon>
        <taxon>Viridiplantae</taxon>
        <taxon>Streptophyta</taxon>
        <taxon>Embryophyta</taxon>
        <taxon>Tracheophyta</taxon>
        <taxon>Spermatophyta</taxon>
        <taxon>Magnoliopsida</taxon>
        <taxon>eudicotyledons</taxon>
        <taxon>Gunneridae</taxon>
        <taxon>Pentapetalae</taxon>
        <taxon>rosids</taxon>
        <taxon>fabids</taxon>
        <taxon>Rosales</taxon>
        <taxon>Rosaceae</taxon>
        <taxon>Rosoideae</taxon>
        <taxon>Rosoideae incertae sedis</taxon>
        <taxon>Rosa</taxon>
    </lineage>
</organism>
<dbReference type="EMBL" id="PDCK01000043">
    <property type="protein sequence ID" value="PRQ31461.1"/>
    <property type="molecule type" value="Genomic_DNA"/>
</dbReference>
<comment type="caution">
    <text evidence="1">The sequence shown here is derived from an EMBL/GenBank/DDBJ whole genome shotgun (WGS) entry which is preliminary data.</text>
</comment>
<dbReference type="Gramene" id="PRQ31461">
    <property type="protein sequence ID" value="PRQ31461"/>
    <property type="gene ID" value="RchiOBHm_Chr5g0035771"/>
</dbReference>
<proteinExistence type="predicted"/>
<name>A0A2P6QBA8_ROSCH</name>
<dbReference type="AlphaFoldDB" id="A0A2P6QBA8"/>
<reference evidence="1 2" key="1">
    <citation type="journal article" date="2018" name="Nat. Genet.">
        <title>The Rosa genome provides new insights in the design of modern roses.</title>
        <authorList>
            <person name="Bendahmane M."/>
        </authorList>
    </citation>
    <scope>NUCLEOTIDE SEQUENCE [LARGE SCALE GENOMIC DNA]</scope>
    <source>
        <strain evidence="2">cv. Old Blush</strain>
    </source>
</reference>
<dbReference type="Proteomes" id="UP000238479">
    <property type="component" value="Chromosome 5"/>
</dbReference>
<gene>
    <name evidence="1" type="ORF">RchiOBHm_Chr5g0035771</name>
</gene>
<sequence>MAERESTHMIKNSRREKTDLGFLSPPLLTMLGSSSSERDFAERFVERTK</sequence>
<evidence type="ECO:0000313" key="2">
    <source>
        <dbReference type="Proteomes" id="UP000238479"/>
    </source>
</evidence>